<evidence type="ECO:0000256" key="5">
    <source>
        <dbReference type="ARBA" id="ARBA00022840"/>
    </source>
</evidence>
<dbReference type="CDD" id="cd03213">
    <property type="entry name" value="ABCG_EPDR"/>
    <property type="match status" value="1"/>
</dbReference>
<evidence type="ECO:0000256" key="1">
    <source>
        <dbReference type="ARBA" id="ARBA00004141"/>
    </source>
</evidence>
<dbReference type="PANTHER" id="PTHR48041:SF139">
    <property type="entry name" value="PROTEIN SCARLET"/>
    <property type="match status" value="1"/>
</dbReference>
<evidence type="ECO:0000313" key="13">
    <source>
        <dbReference type="EMBL" id="RLN85604.1"/>
    </source>
</evidence>
<comment type="subcellular location">
    <subcellularLocation>
        <location evidence="1">Membrane</location>
        <topology evidence="1">Multi-pass membrane protein</topology>
    </subcellularLocation>
</comment>
<keyword evidence="6 8" id="KW-1133">Transmembrane helix</keyword>
<dbReference type="InterPro" id="IPR050352">
    <property type="entry name" value="ABCG_transporters"/>
</dbReference>
<dbReference type="GO" id="GO:0016020">
    <property type="term" value="C:membrane"/>
    <property type="evidence" value="ECO:0007669"/>
    <property type="project" value="UniProtKB-SubCell"/>
</dbReference>
<dbReference type="GO" id="GO:0005524">
    <property type="term" value="F:ATP binding"/>
    <property type="evidence" value="ECO:0007669"/>
    <property type="project" value="UniProtKB-KW"/>
</dbReference>
<reference evidence="14 15" key="2">
    <citation type="submission" date="2018-07" db="EMBL/GenBank/DDBJ databases">
        <title>Genome sequencing of oomycete isolates from Chile give support for New Zealand origin for Phytophthora kernoviae and make available the first Nothophytophthora sp. genome.</title>
        <authorList>
            <person name="Studholme D.J."/>
            <person name="Sanfuentes E."/>
            <person name="Panda P."/>
            <person name="Hill R."/>
            <person name="Sambles C."/>
            <person name="Grant M."/>
            <person name="Williams N.M."/>
            <person name="Mcdougal R.L."/>
        </authorList>
    </citation>
    <scope>NUCLEOTIDE SEQUENCE [LARGE SCALE GENOMIC DNA]</scope>
    <source>
        <strain evidence="12">Chile2</strain>
        <strain evidence="13">Chile4</strain>
    </source>
</reference>
<dbReference type="SMART" id="SM00382">
    <property type="entry name" value="AAA"/>
    <property type="match status" value="1"/>
</dbReference>
<reference evidence="10" key="1">
    <citation type="journal article" date="2015" name="Genom Data">
        <title>Genome sequences of six Phytophthora species associated with forests in New Zealand.</title>
        <authorList>
            <person name="Studholme D.J."/>
            <person name="McDougal R.L."/>
            <person name="Sambles C."/>
            <person name="Hansen E."/>
            <person name="Hardy G."/>
            <person name="Grant M."/>
            <person name="Ganley R.J."/>
            <person name="Williams N.M."/>
        </authorList>
    </citation>
    <scope>NUCLEOTIDE SEQUENCE</scope>
    <source>
        <strain evidence="10">NZFS 2646</strain>
        <strain evidence="11">NZFS 3630</strain>
    </source>
</reference>
<keyword evidence="2" id="KW-0813">Transport</keyword>
<reference evidence="10" key="3">
    <citation type="submission" date="2020-06" db="EMBL/GenBank/DDBJ databases">
        <authorList>
            <person name="Studholme D.J."/>
        </authorList>
    </citation>
    <scope>NUCLEOTIDE SEQUENCE</scope>
    <source>
        <strain evidence="10">NZFS 2646</strain>
        <strain evidence="11">NZFS 3630</strain>
    </source>
</reference>
<keyword evidence="14" id="KW-1185">Reference proteome</keyword>
<dbReference type="InterPro" id="IPR013525">
    <property type="entry name" value="ABC2_TM"/>
</dbReference>
<evidence type="ECO:0000259" key="9">
    <source>
        <dbReference type="PROSITE" id="PS50893"/>
    </source>
</evidence>
<feature type="domain" description="ABC transporter" evidence="9">
    <location>
        <begin position="50"/>
        <end position="291"/>
    </location>
</feature>
<keyword evidence="7 8" id="KW-0472">Membrane</keyword>
<evidence type="ECO:0000256" key="3">
    <source>
        <dbReference type="ARBA" id="ARBA00022692"/>
    </source>
</evidence>
<dbReference type="InterPro" id="IPR003593">
    <property type="entry name" value="AAA+_ATPase"/>
</dbReference>
<dbReference type="Pfam" id="PF01061">
    <property type="entry name" value="ABC2_membrane"/>
    <property type="match status" value="1"/>
</dbReference>
<protein>
    <recommendedName>
        <fullName evidence="9">ABC transporter domain-containing protein</fullName>
    </recommendedName>
</protein>
<dbReference type="EMBL" id="JPWU03000004">
    <property type="protein sequence ID" value="KAG2533261.1"/>
    <property type="molecule type" value="Genomic_DNA"/>
</dbReference>
<feature type="transmembrane region" description="Helical" evidence="8">
    <location>
        <begin position="421"/>
        <end position="441"/>
    </location>
</feature>
<dbReference type="Pfam" id="PF00005">
    <property type="entry name" value="ABC_tran"/>
    <property type="match status" value="1"/>
</dbReference>
<comment type="caution">
    <text evidence="13">The sequence shown here is derived from an EMBL/GenBank/DDBJ whole genome shotgun (WGS) entry which is preliminary data.</text>
</comment>
<evidence type="ECO:0000313" key="12">
    <source>
        <dbReference type="EMBL" id="RLN14565.1"/>
    </source>
</evidence>
<dbReference type="EMBL" id="MAYM02001578">
    <property type="protein sequence ID" value="RLN14565.1"/>
    <property type="molecule type" value="Genomic_DNA"/>
</dbReference>
<organism evidence="13 14">
    <name type="scientific">Phytophthora kernoviae</name>
    <dbReference type="NCBI Taxonomy" id="325452"/>
    <lineage>
        <taxon>Eukaryota</taxon>
        <taxon>Sar</taxon>
        <taxon>Stramenopiles</taxon>
        <taxon>Oomycota</taxon>
        <taxon>Peronosporomycetes</taxon>
        <taxon>Peronosporales</taxon>
        <taxon>Peronosporaceae</taxon>
        <taxon>Phytophthora</taxon>
    </lineage>
</organism>
<feature type="transmembrane region" description="Helical" evidence="8">
    <location>
        <begin position="447"/>
        <end position="467"/>
    </location>
</feature>
<evidence type="ECO:0000313" key="10">
    <source>
        <dbReference type="EMBL" id="KAG2532228.1"/>
    </source>
</evidence>
<dbReference type="STRING" id="325452.A0A3R7KPK7"/>
<dbReference type="Gene3D" id="3.40.50.300">
    <property type="entry name" value="P-loop containing nucleotide triphosphate hydrolases"/>
    <property type="match status" value="1"/>
</dbReference>
<keyword evidence="4" id="KW-0547">Nucleotide-binding</keyword>
<feature type="transmembrane region" description="Helical" evidence="8">
    <location>
        <begin position="566"/>
        <end position="588"/>
    </location>
</feature>
<evidence type="ECO:0000256" key="8">
    <source>
        <dbReference type="SAM" id="Phobius"/>
    </source>
</evidence>
<dbReference type="FunFam" id="3.40.50.300:FF:001480">
    <property type="entry name" value="ABC transporter"/>
    <property type="match status" value="1"/>
</dbReference>
<feature type="transmembrane region" description="Helical" evidence="8">
    <location>
        <begin position="479"/>
        <end position="498"/>
    </location>
</feature>
<dbReference type="PROSITE" id="PS00211">
    <property type="entry name" value="ABC_TRANSPORTER_1"/>
    <property type="match status" value="1"/>
</dbReference>
<dbReference type="AlphaFoldDB" id="A0A3R7KPK7"/>
<keyword evidence="3 8" id="KW-0812">Transmembrane</keyword>
<evidence type="ECO:0000313" key="14">
    <source>
        <dbReference type="Proteomes" id="UP000285624"/>
    </source>
</evidence>
<dbReference type="PANTHER" id="PTHR48041">
    <property type="entry name" value="ABC TRANSPORTER G FAMILY MEMBER 28"/>
    <property type="match status" value="1"/>
</dbReference>
<dbReference type="Proteomes" id="UP000785171">
    <property type="component" value="Unassembled WGS sequence"/>
</dbReference>
<accession>A0A3R7KPK7</accession>
<dbReference type="Proteomes" id="UP000285883">
    <property type="component" value="Unassembled WGS sequence"/>
</dbReference>
<dbReference type="InterPro" id="IPR043926">
    <property type="entry name" value="ABCG_dom"/>
</dbReference>
<dbReference type="PROSITE" id="PS50893">
    <property type="entry name" value="ABC_TRANSPORTER_2"/>
    <property type="match status" value="1"/>
</dbReference>
<dbReference type="InterPro" id="IPR017871">
    <property type="entry name" value="ABC_transporter-like_CS"/>
</dbReference>
<evidence type="ECO:0000256" key="7">
    <source>
        <dbReference type="ARBA" id="ARBA00023136"/>
    </source>
</evidence>
<name>A0A3R7KPK7_9STRA</name>
<dbReference type="EMBL" id="JPWV03000005">
    <property type="protein sequence ID" value="KAG2532228.1"/>
    <property type="molecule type" value="Genomic_DNA"/>
</dbReference>
<evidence type="ECO:0000313" key="11">
    <source>
        <dbReference type="EMBL" id="KAG2533261.1"/>
    </source>
</evidence>
<proteinExistence type="predicted"/>
<dbReference type="InterPro" id="IPR003439">
    <property type="entry name" value="ABC_transporter-like_ATP-bd"/>
</dbReference>
<dbReference type="EMBL" id="MBDN02000006">
    <property type="protein sequence ID" value="RLN85604.1"/>
    <property type="molecule type" value="Genomic_DNA"/>
</dbReference>
<gene>
    <name evidence="12" type="ORF">BBI17_000444</name>
    <name evidence="13" type="ORF">BBO99_00000373</name>
    <name evidence="10" type="ORF">JM16_000423</name>
    <name evidence="11" type="ORF">JM18_000546</name>
</gene>
<dbReference type="GO" id="GO:0016887">
    <property type="term" value="F:ATP hydrolysis activity"/>
    <property type="evidence" value="ECO:0007669"/>
    <property type="project" value="InterPro"/>
</dbReference>
<dbReference type="Pfam" id="PF19055">
    <property type="entry name" value="ABC2_membrane_7"/>
    <property type="match status" value="1"/>
</dbReference>
<dbReference type="InterPro" id="IPR027417">
    <property type="entry name" value="P-loop_NTPase"/>
</dbReference>
<sequence length="592" mass="65727">MPTASTTTPNNRSEPSSHFIEVETPEGCNKTMDLQSPQFTLEWSHVSLRVTAKNPTTNRREEKTILNDVSGAARPGQLLVMMGPSGAGKSSLLDCISGRKSVRDGLEGAITINRHPWSKQLKQMTSYVVQDDLFYETITVREHLVFQAQLRMGKRVSLADCAKRANEVMEELGLVKCRDTLIGGASLRGISGGERKRLSFATEILTNPSLLFVDEPTSGLDSFMAETVVRQLQELARDGNRTVIATIHQPSSELYALFDQLYLLSDGACVYDGLASEAMAYFSSLGYECPPYVSPADYFMRQLVAVDTATDSAGVVRVEGLKTARNLLSLLRDRTRFHAELGQSLVVSVLMGLVYLQLDMNQSAIQNFTGAFFYFMSNEIFAAVEIQLASLPLEIAMVRREYDAGLFRLASWYMSRNLSDFPMQILLPIVVFVPAYFMIGIGHGFSVFIYLLIFIMLVRAASVGLAYTIGCLFRRADVATTMGMLILLPMLLFGGLMINSDDTPVYFVWFNYISPIKFGFDAMMRIFWDEVSVIPCDAATQNCIALSGAEVLSNYSISTRSVLADALLLVLLNICYRALGFVSLWINVHSRK</sequence>
<keyword evidence="5" id="KW-0067">ATP-binding</keyword>
<dbReference type="Proteomes" id="UP000792063">
    <property type="component" value="Unassembled WGS sequence"/>
</dbReference>
<evidence type="ECO:0000256" key="2">
    <source>
        <dbReference type="ARBA" id="ARBA00022448"/>
    </source>
</evidence>
<dbReference type="SUPFAM" id="SSF52540">
    <property type="entry name" value="P-loop containing nucleoside triphosphate hydrolases"/>
    <property type="match status" value="1"/>
</dbReference>
<evidence type="ECO:0000256" key="4">
    <source>
        <dbReference type="ARBA" id="ARBA00022741"/>
    </source>
</evidence>
<dbReference type="GO" id="GO:0140359">
    <property type="term" value="F:ABC-type transporter activity"/>
    <property type="evidence" value="ECO:0007669"/>
    <property type="project" value="InterPro"/>
</dbReference>
<evidence type="ECO:0000256" key="6">
    <source>
        <dbReference type="ARBA" id="ARBA00022989"/>
    </source>
</evidence>
<evidence type="ECO:0000313" key="15">
    <source>
        <dbReference type="Proteomes" id="UP000285883"/>
    </source>
</evidence>
<dbReference type="Proteomes" id="UP000285624">
    <property type="component" value="Unassembled WGS sequence"/>
</dbReference>